<dbReference type="SUPFAM" id="SSF53850">
    <property type="entry name" value="Periplasmic binding protein-like II"/>
    <property type="match status" value="1"/>
</dbReference>
<evidence type="ECO:0000256" key="2">
    <source>
        <dbReference type="ARBA" id="ARBA00023015"/>
    </source>
</evidence>
<evidence type="ECO:0000313" key="6">
    <source>
        <dbReference type="EMBL" id="GGD34131.1"/>
    </source>
</evidence>
<dbReference type="InterPro" id="IPR036388">
    <property type="entry name" value="WH-like_DNA-bd_sf"/>
</dbReference>
<evidence type="ECO:0000313" key="7">
    <source>
        <dbReference type="Proteomes" id="UP000613160"/>
    </source>
</evidence>
<gene>
    <name evidence="6" type="ORF">GCM10011335_41440</name>
</gene>
<keyword evidence="4" id="KW-0804">Transcription</keyword>
<evidence type="ECO:0000256" key="1">
    <source>
        <dbReference type="ARBA" id="ARBA00009437"/>
    </source>
</evidence>
<dbReference type="SUPFAM" id="SSF46785">
    <property type="entry name" value="Winged helix' DNA-binding domain"/>
    <property type="match status" value="1"/>
</dbReference>
<dbReference type="PRINTS" id="PR00039">
    <property type="entry name" value="HTHLYSR"/>
</dbReference>
<protein>
    <submittedName>
        <fullName evidence="6">LysR family transcriptional regulator</fullName>
    </submittedName>
</protein>
<reference evidence="6" key="2">
    <citation type="submission" date="2020-09" db="EMBL/GenBank/DDBJ databases">
        <authorList>
            <person name="Sun Q."/>
            <person name="Zhou Y."/>
        </authorList>
    </citation>
    <scope>NUCLEOTIDE SEQUENCE</scope>
    <source>
        <strain evidence="6">CGMCC 1.15493</strain>
    </source>
</reference>
<name>A0A916Y814_9HYPH</name>
<comment type="caution">
    <text evidence="6">The sequence shown here is derived from an EMBL/GenBank/DDBJ whole genome shotgun (WGS) entry which is preliminary data.</text>
</comment>
<evidence type="ECO:0000259" key="5">
    <source>
        <dbReference type="PROSITE" id="PS50931"/>
    </source>
</evidence>
<dbReference type="RefSeq" id="WP_188854364.1">
    <property type="nucleotide sequence ID" value="NZ_BMJJ01000011.1"/>
</dbReference>
<accession>A0A916Y814</accession>
<reference evidence="6" key="1">
    <citation type="journal article" date="2014" name="Int. J. Syst. Evol. Microbiol.">
        <title>Complete genome sequence of Corynebacterium casei LMG S-19264T (=DSM 44701T), isolated from a smear-ripened cheese.</title>
        <authorList>
            <consortium name="US DOE Joint Genome Institute (JGI-PGF)"/>
            <person name="Walter F."/>
            <person name="Albersmeier A."/>
            <person name="Kalinowski J."/>
            <person name="Ruckert C."/>
        </authorList>
    </citation>
    <scope>NUCLEOTIDE SEQUENCE</scope>
    <source>
        <strain evidence="6">CGMCC 1.15493</strain>
    </source>
</reference>
<dbReference type="FunFam" id="1.10.10.10:FF:000001">
    <property type="entry name" value="LysR family transcriptional regulator"/>
    <property type="match status" value="1"/>
</dbReference>
<dbReference type="PROSITE" id="PS50931">
    <property type="entry name" value="HTH_LYSR"/>
    <property type="match status" value="1"/>
</dbReference>
<comment type="similarity">
    <text evidence="1">Belongs to the LysR transcriptional regulatory family.</text>
</comment>
<dbReference type="GO" id="GO:0000976">
    <property type="term" value="F:transcription cis-regulatory region binding"/>
    <property type="evidence" value="ECO:0007669"/>
    <property type="project" value="TreeGrafter"/>
</dbReference>
<keyword evidence="3" id="KW-0238">DNA-binding</keyword>
<proteinExistence type="inferred from homology"/>
<dbReference type="Proteomes" id="UP000613160">
    <property type="component" value="Unassembled WGS sequence"/>
</dbReference>
<feature type="domain" description="HTH lysR-type" evidence="5">
    <location>
        <begin position="12"/>
        <end position="69"/>
    </location>
</feature>
<keyword evidence="2" id="KW-0805">Transcription regulation</keyword>
<dbReference type="InterPro" id="IPR000847">
    <property type="entry name" value="LysR_HTH_N"/>
</dbReference>
<dbReference type="CDD" id="cd05466">
    <property type="entry name" value="PBP2_LTTR_substrate"/>
    <property type="match status" value="1"/>
</dbReference>
<dbReference type="EMBL" id="BMJJ01000011">
    <property type="protein sequence ID" value="GGD34131.1"/>
    <property type="molecule type" value="Genomic_DNA"/>
</dbReference>
<dbReference type="PANTHER" id="PTHR30126:SF77">
    <property type="entry name" value="TRANSCRIPTIONAL REGULATORY PROTEIN"/>
    <property type="match status" value="1"/>
</dbReference>
<evidence type="ECO:0000256" key="4">
    <source>
        <dbReference type="ARBA" id="ARBA00023163"/>
    </source>
</evidence>
<sequence>MPFTLVFLMNKITIAQLQAFVWTATIGSVDAAARRLNVSQPTISLRLKALEAEVGLALFERFGRGIRPTPDGYEFLPEARRILEGMERLSRHAGPQRVRGSIKVGCAEGFAIVCLSQTLELLHELYPELNPELMVATTLAIEPELNAHRLDLAFLVNPTESEGFTLIPLGAQKTSWIAAPRFNLPAEVRPHDLTGLPIISNPVGSINHRQVREWFASAGVVPLRIDTCNSVAMLAHIVRAGVAIGIYPSKMAEEDVGNGRVRLLKTSPPVADAPIYAKFDSRNDSPSVRAFITTVRRVLSQMDYLTEVT</sequence>
<dbReference type="Gene3D" id="3.40.190.290">
    <property type="match status" value="1"/>
</dbReference>
<dbReference type="Pfam" id="PF03466">
    <property type="entry name" value="LysR_substrate"/>
    <property type="match status" value="1"/>
</dbReference>
<dbReference type="GO" id="GO:0003700">
    <property type="term" value="F:DNA-binding transcription factor activity"/>
    <property type="evidence" value="ECO:0007669"/>
    <property type="project" value="InterPro"/>
</dbReference>
<dbReference type="Gene3D" id="1.10.10.10">
    <property type="entry name" value="Winged helix-like DNA-binding domain superfamily/Winged helix DNA-binding domain"/>
    <property type="match status" value="1"/>
</dbReference>
<keyword evidence="7" id="KW-1185">Reference proteome</keyword>
<dbReference type="AlphaFoldDB" id="A0A916Y814"/>
<organism evidence="6 7">
    <name type="scientific">Aureimonas glaciei</name>
    <dbReference type="NCBI Taxonomy" id="1776957"/>
    <lineage>
        <taxon>Bacteria</taxon>
        <taxon>Pseudomonadati</taxon>
        <taxon>Pseudomonadota</taxon>
        <taxon>Alphaproteobacteria</taxon>
        <taxon>Hyphomicrobiales</taxon>
        <taxon>Aurantimonadaceae</taxon>
        <taxon>Aureimonas</taxon>
    </lineage>
</organism>
<evidence type="ECO:0000256" key="3">
    <source>
        <dbReference type="ARBA" id="ARBA00023125"/>
    </source>
</evidence>
<dbReference type="InterPro" id="IPR005119">
    <property type="entry name" value="LysR_subst-bd"/>
</dbReference>
<dbReference type="InterPro" id="IPR036390">
    <property type="entry name" value="WH_DNA-bd_sf"/>
</dbReference>
<dbReference type="Pfam" id="PF00126">
    <property type="entry name" value="HTH_1"/>
    <property type="match status" value="1"/>
</dbReference>
<dbReference type="PANTHER" id="PTHR30126">
    <property type="entry name" value="HTH-TYPE TRANSCRIPTIONAL REGULATOR"/>
    <property type="match status" value="1"/>
</dbReference>